<dbReference type="PANTHER" id="PTHR32440">
    <property type="entry name" value="PHOSPHATASE DCR2-RELATED-RELATED"/>
    <property type="match status" value="1"/>
</dbReference>
<organism evidence="2 3">
    <name type="scientific">Zhihengliuella flava</name>
    <dbReference type="NCBI Taxonomy" id="1285193"/>
    <lineage>
        <taxon>Bacteria</taxon>
        <taxon>Bacillati</taxon>
        <taxon>Actinomycetota</taxon>
        <taxon>Actinomycetes</taxon>
        <taxon>Micrococcales</taxon>
        <taxon>Micrococcaceae</taxon>
        <taxon>Zhihengliuella</taxon>
    </lineage>
</organism>
<protein>
    <submittedName>
        <fullName evidence="2">3',5'-cyclic AMP phosphodiesterase CpdA</fullName>
    </submittedName>
</protein>
<dbReference type="GO" id="GO:0016788">
    <property type="term" value="F:hydrolase activity, acting on ester bonds"/>
    <property type="evidence" value="ECO:0007669"/>
    <property type="project" value="TreeGrafter"/>
</dbReference>
<dbReference type="SUPFAM" id="SSF56300">
    <property type="entry name" value="Metallo-dependent phosphatases"/>
    <property type="match status" value="1"/>
</dbReference>
<name>A0A931D6F9_9MICC</name>
<dbReference type="InterPro" id="IPR004843">
    <property type="entry name" value="Calcineurin-like_PHP"/>
</dbReference>
<proteinExistence type="predicted"/>
<evidence type="ECO:0000313" key="3">
    <source>
        <dbReference type="Proteomes" id="UP000625033"/>
    </source>
</evidence>
<accession>A0A931D6F9</accession>
<dbReference type="EMBL" id="JADOTZ010000001">
    <property type="protein sequence ID" value="MBG6084565.1"/>
    <property type="molecule type" value="Genomic_DNA"/>
</dbReference>
<dbReference type="PROSITE" id="PS51318">
    <property type="entry name" value="TAT"/>
    <property type="match status" value="1"/>
</dbReference>
<sequence>MTQHHTPETQPQPSAGVGRRGVLAGAGVATVAGLFSAAASAAPAHASGQPKPNKSMPVRFGADGKLRIVQFNDTQDTHLTDRRTIELIEKTLDSEKPGLVVLNGDVINGTPSTDTEVKQAYNNVLAPIEERGIKFALTFGNHDEDSLSHNTSMTEPAIVDWLHSSYEHNINPEIDADLMGHSNGQVLLQSSASKQPAFGVWLFDSNRYAPSTIGGQSRKSLMNYDWIHGNQVQWYRETSAATEKHYGRKIPSLAFFHIPLWEHHHMWFGSQFGSDESTHAAAAELHSIVGEKNEGVYVGAFNSGLYAAMQERGDVRGVYVGHDHVNTYSGNYFGIELGYGPGTGFGTYGFSGAEQHRLRGARVFELDENAEGVYTGTRTVFAADLGIDTSPGHQRISEPAPLP</sequence>
<dbReference type="Gene3D" id="3.60.21.10">
    <property type="match status" value="1"/>
</dbReference>
<dbReference type="AlphaFoldDB" id="A0A931D6F9"/>
<feature type="domain" description="Calcineurin-like phosphoesterase" evidence="1">
    <location>
        <begin position="67"/>
        <end position="325"/>
    </location>
</feature>
<comment type="caution">
    <text evidence="2">The sequence shown here is derived from an EMBL/GenBank/DDBJ whole genome shotgun (WGS) entry which is preliminary data.</text>
</comment>
<dbReference type="RefSeq" id="WP_196835860.1">
    <property type="nucleotide sequence ID" value="NZ_JADOTZ010000001.1"/>
</dbReference>
<reference evidence="2" key="1">
    <citation type="submission" date="2020-11" db="EMBL/GenBank/DDBJ databases">
        <title>Sequencing the genomes of 1000 actinobacteria strains.</title>
        <authorList>
            <person name="Klenk H.-P."/>
        </authorList>
    </citation>
    <scope>NUCLEOTIDE SEQUENCE</scope>
    <source>
        <strain evidence="2">DSM 26152</strain>
    </source>
</reference>
<dbReference type="InterPro" id="IPR006311">
    <property type="entry name" value="TAT_signal"/>
</dbReference>
<dbReference type="PANTHER" id="PTHR32440:SF0">
    <property type="entry name" value="PHOSPHATASE DCR2-RELATED"/>
    <property type="match status" value="1"/>
</dbReference>
<dbReference type="InterPro" id="IPR029052">
    <property type="entry name" value="Metallo-depent_PP-like"/>
</dbReference>
<dbReference type="Pfam" id="PF00149">
    <property type="entry name" value="Metallophos"/>
    <property type="match status" value="1"/>
</dbReference>
<keyword evidence="3" id="KW-1185">Reference proteome</keyword>
<gene>
    <name evidence="2" type="ORF">IW252_001332</name>
</gene>
<evidence type="ECO:0000313" key="2">
    <source>
        <dbReference type="EMBL" id="MBG6084565.1"/>
    </source>
</evidence>
<evidence type="ECO:0000259" key="1">
    <source>
        <dbReference type="Pfam" id="PF00149"/>
    </source>
</evidence>
<dbReference type="GO" id="GO:0005737">
    <property type="term" value="C:cytoplasm"/>
    <property type="evidence" value="ECO:0007669"/>
    <property type="project" value="TreeGrafter"/>
</dbReference>
<dbReference type="Proteomes" id="UP000625033">
    <property type="component" value="Unassembled WGS sequence"/>
</dbReference>
<dbReference type="CDD" id="cd07383">
    <property type="entry name" value="MPP_Dcr2"/>
    <property type="match status" value="1"/>
</dbReference>